<evidence type="ECO:0000313" key="3">
    <source>
        <dbReference type="Proteomes" id="UP000738431"/>
    </source>
</evidence>
<dbReference type="EMBL" id="CP139781">
    <property type="protein sequence ID" value="WRQ89371.1"/>
    <property type="molecule type" value="Genomic_DNA"/>
</dbReference>
<sequence length="89" mass="9776">MSKIAIITIGWSKFALPPKVDAAKILQALSSAEAVSSVGYGRNVVWFPTPEDELSRGALTLEYVDSRKMRPSKPRDLDDDDGQTLRLKG</sequence>
<keyword evidence="3" id="KW-1185">Reference proteome</keyword>
<name>A0ABZ1CD87_9BACT</name>
<proteinExistence type="predicted"/>
<reference evidence="2 3" key="1">
    <citation type="submission" date="2023-12" db="EMBL/GenBank/DDBJ databases">
        <title>Description of an unclassified Opitutus bacterium of Verrucomicrobiota.</title>
        <authorList>
            <person name="Zhang D.-F."/>
        </authorList>
    </citation>
    <scope>NUCLEOTIDE SEQUENCE [LARGE SCALE GENOMIC DNA]</scope>
    <source>
        <strain evidence="2 3">WL0086</strain>
    </source>
</reference>
<organism evidence="2 3">
    <name type="scientific">Actomonas aquatica</name>
    <dbReference type="NCBI Taxonomy" id="2866162"/>
    <lineage>
        <taxon>Bacteria</taxon>
        <taxon>Pseudomonadati</taxon>
        <taxon>Verrucomicrobiota</taxon>
        <taxon>Opitutia</taxon>
        <taxon>Opitutales</taxon>
        <taxon>Opitutaceae</taxon>
        <taxon>Actomonas</taxon>
    </lineage>
</organism>
<protein>
    <submittedName>
        <fullName evidence="2">Uncharacterized protein</fullName>
    </submittedName>
</protein>
<accession>A0ABZ1CD87</accession>
<gene>
    <name evidence="2" type="ORF">K1X11_008115</name>
</gene>
<evidence type="ECO:0000313" key="2">
    <source>
        <dbReference type="EMBL" id="WRQ89371.1"/>
    </source>
</evidence>
<dbReference type="RefSeq" id="WP_221029938.1">
    <property type="nucleotide sequence ID" value="NZ_CP139781.1"/>
</dbReference>
<evidence type="ECO:0000256" key="1">
    <source>
        <dbReference type="SAM" id="MobiDB-lite"/>
    </source>
</evidence>
<dbReference type="Proteomes" id="UP000738431">
    <property type="component" value="Chromosome"/>
</dbReference>
<feature type="region of interest" description="Disordered" evidence="1">
    <location>
        <begin position="69"/>
        <end position="89"/>
    </location>
</feature>